<dbReference type="InterPro" id="IPR002126">
    <property type="entry name" value="Cadherin-like_dom"/>
</dbReference>
<dbReference type="InterPro" id="IPR027397">
    <property type="entry name" value="Catenin-bd_sf"/>
</dbReference>
<protein>
    <recommendedName>
        <fullName evidence="16">Cadherin domain-containing protein</fullName>
    </recommendedName>
</protein>
<evidence type="ECO:0000256" key="2">
    <source>
        <dbReference type="ARBA" id="ARBA00022475"/>
    </source>
</evidence>
<sequence length="1023" mass="112738">MQIVSCFYRFYPCIPCLEDCRRLWTFFTPIHTYEVALRRQKRIWIRPPPKLYENQDYTKREFIATIRSDQETRTTIIYSLEGKGANEEPINLFTVNPRNGYVRINGILDREETSSYSLMGIARFHNGSRAEKDVPLVIMVLDENDCSPVFSVETFGSVSEASAVGTYVMKINATDADQPDTPNSQISYFIEEQSPAGSAMFYIKQETGEIYVMQNRLDRETQDTYTLTVKGTNVNGKPKVLSGLGQVVIRIQDVNDNIPTLDKDHYEGSVYENTYNMEVMRIKAMDADLIYTDNWLAVFSIVSGNEAGYFSLITDNTTNEGILILNKPLDYEELKEVNLHVTVSNKAVYHSSVVNKVAKTYNVKIHVKNEPEGPRFQPPVKVVSVSENIMNFVTTYTAIDSDTLQIATNVRYAKGYDIDNWLTINEKTAEIRLNKMPDRESKYLTNGTYYAQIICITNDLPAKTATGTIAIQVEDYNDHCPTLTRPAQTVCYGDSAVYVTAVDEDAFPNGAPFEFRVDTTSTKEKWTIERLNATTAILRTQRALWPGRYSVAMVIRDQQGEACADNQVLQLEVCTCDEAKTCLQRERRTSDIRLGAAGVFMILLGFLLLLLLPLLLLFCLCAGAGALPGHIVMPYEPTENLIAYHTEGLGEDKVLQSSHVLHKQGSRRVDEQNCLLNEDLLGVDFTGCASPPNARCSEALHRPKDVLLTFDYEGHESPAGSVGCCSLLEEDDDLNFLNDLGPKFKTLAEICRGSAFEPEPIVPKKMVPKPPTSQAVKIADVMGAGAHTTSTAESSSATSSITSSVRASTLVQKNVTTDTHPIGTTQYVSENIVVPTQTLLIQQPALYYTAAPPVYVVEPRAQPTLLVSGVSAGENLVLMERAVPSVRPVQQLGLSPGLVRLENQQGAQNLLLLEGRTEAGEMTHGTGDSVGQSQVIVMEKKTAGGKMSGSGRALVLGNGRGQHGARAGLTQSIRGHGMEVAGPGMEIRTPSFGVLSGQQGLQNIIVEERVSVTERNVQSSSNA</sequence>
<reference evidence="17 18" key="1">
    <citation type="submission" date="2020-06" db="EMBL/GenBank/DDBJ databases">
        <authorList>
            <consortium name="Wellcome Sanger Institute Data Sharing"/>
        </authorList>
    </citation>
    <scope>NUCLEOTIDE SEQUENCE [LARGE SCALE GENOMIC DNA]</scope>
</reference>
<comment type="subcellular location">
    <subcellularLocation>
        <location evidence="1">Cell junction</location>
        <location evidence="1">Desmosome</location>
    </subcellularLocation>
    <subcellularLocation>
        <location evidence="13">Cell membrane</location>
        <topology evidence="13">Single-pass type I membrane protein</topology>
    </subcellularLocation>
</comment>
<evidence type="ECO:0000256" key="8">
    <source>
        <dbReference type="ARBA" id="ARBA00022949"/>
    </source>
</evidence>
<dbReference type="GO" id="GO:0005509">
    <property type="term" value="F:calcium ion binding"/>
    <property type="evidence" value="ECO:0007669"/>
    <property type="project" value="UniProtKB-UniRule"/>
</dbReference>
<evidence type="ECO:0000256" key="3">
    <source>
        <dbReference type="ARBA" id="ARBA00022692"/>
    </source>
</evidence>
<feature type="domain" description="Cadherin" evidence="16">
    <location>
        <begin position="377"/>
        <end position="483"/>
    </location>
</feature>
<organism evidence="17 18">
    <name type="scientific">Denticeps clupeoides</name>
    <name type="common">denticle herring</name>
    <dbReference type="NCBI Taxonomy" id="299321"/>
    <lineage>
        <taxon>Eukaryota</taxon>
        <taxon>Metazoa</taxon>
        <taxon>Chordata</taxon>
        <taxon>Craniata</taxon>
        <taxon>Vertebrata</taxon>
        <taxon>Euteleostomi</taxon>
        <taxon>Actinopterygii</taxon>
        <taxon>Neopterygii</taxon>
        <taxon>Teleostei</taxon>
        <taxon>Clupei</taxon>
        <taxon>Clupeiformes</taxon>
        <taxon>Denticipitoidei</taxon>
        <taxon>Denticipitidae</taxon>
        <taxon>Denticeps</taxon>
    </lineage>
</organism>
<accession>A0AAY4CVL9</accession>
<keyword evidence="11" id="KW-0325">Glycoprotein</keyword>
<keyword evidence="2" id="KW-1003">Cell membrane</keyword>
<evidence type="ECO:0000256" key="10">
    <source>
        <dbReference type="ARBA" id="ARBA00023136"/>
    </source>
</evidence>
<dbReference type="InterPro" id="IPR050971">
    <property type="entry name" value="Cadherin-domain_protein"/>
</dbReference>
<dbReference type="Ensembl" id="ENSDCDT00010046854.1">
    <property type="protein sequence ID" value="ENSDCDP00010037297.1"/>
    <property type="gene ID" value="ENSDCDG00010024299.1"/>
</dbReference>
<gene>
    <name evidence="17" type="primary">DSG2</name>
</gene>
<dbReference type="FunFam" id="2.60.40.60:FF:000031">
    <property type="entry name" value="Cadherin 3"/>
    <property type="match status" value="1"/>
</dbReference>
<keyword evidence="5" id="KW-0677">Repeat</keyword>
<evidence type="ECO:0000256" key="6">
    <source>
        <dbReference type="ARBA" id="ARBA00022837"/>
    </source>
</evidence>
<dbReference type="AlphaFoldDB" id="A0AAY4CVL9"/>
<evidence type="ECO:0000256" key="11">
    <source>
        <dbReference type="ARBA" id="ARBA00023180"/>
    </source>
</evidence>
<dbReference type="SMART" id="SM00112">
    <property type="entry name" value="CA"/>
    <property type="match status" value="4"/>
</dbReference>
<dbReference type="InterPro" id="IPR000233">
    <property type="entry name" value="Cadherin_Y-type_LIR"/>
</dbReference>
<name>A0AAY4CVL9_9TELE</name>
<reference evidence="17" key="3">
    <citation type="submission" date="2025-09" db="UniProtKB">
        <authorList>
            <consortium name="Ensembl"/>
        </authorList>
    </citation>
    <scope>IDENTIFICATION</scope>
</reference>
<keyword evidence="6 12" id="KW-0106">Calcium</keyword>
<evidence type="ECO:0000256" key="14">
    <source>
        <dbReference type="RuleBase" id="RU004358"/>
    </source>
</evidence>
<dbReference type="GO" id="GO:0045216">
    <property type="term" value="P:cell-cell junction organization"/>
    <property type="evidence" value="ECO:0007669"/>
    <property type="project" value="UniProtKB-ARBA"/>
</dbReference>
<keyword evidence="8" id="KW-0965">Cell junction</keyword>
<dbReference type="PRINTS" id="PR01818">
    <property type="entry name" value="DESMOCADHERN"/>
</dbReference>
<dbReference type="GO" id="GO:0055113">
    <property type="term" value="P:epiboly involved in gastrulation with mouth forming second"/>
    <property type="evidence" value="ECO:0007669"/>
    <property type="project" value="UniProtKB-ARBA"/>
</dbReference>
<keyword evidence="10 15" id="KW-0472">Membrane</keyword>
<dbReference type="CDD" id="cd11304">
    <property type="entry name" value="Cadherin_repeat"/>
    <property type="match status" value="4"/>
</dbReference>
<keyword evidence="4" id="KW-0479">Metal-binding</keyword>
<evidence type="ECO:0000256" key="9">
    <source>
        <dbReference type="ARBA" id="ARBA00022989"/>
    </source>
</evidence>
<proteinExistence type="predicted"/>
<dbReference type="PROSITE" id="PS50268">
    <property type="entry name" value="CADHERIN_2"/>
    <property type="match status" value="4"/>
</dbReference>
<dbReference type="InterPro" id="IPR009122">
    <property type="entry name" value="Desmosomal_cadherin"/>
</dbReference>
<dbReference type="FunFam" id="2.60.40.60:FF:000083">
    <property type="entry name" value="Desmoglein 1"/>
    <property type="match status" value="1"/>
</dbReference>
<dbReference type="SUPFAM" id="SSF49313">
    <property type="entry name" value="Cadherin-like"/>
    <property type="match status" value="5"/>
</dbReference>
<feature type="transmembrane region" description="Helical" evidence="15">
    <location>
        <begin position="594"/>
        <end position="618"/>
    </location>
</feature>
<dbReference type="Pfam" id="PF00028">
    <property type="entry name" value="Cadherin"/>
    <property type="match status" value="3"/>
</dbReference>
<feature type="domain" description="Cadherin" evidence="16">
    <location>
        <begin position="63"/>
        <end position="150"/>
    </location>
</feature>
<dbReference type="FunFam" id="2.60.40.60:FF:000074">
    <property type="entry name" value="Desmoglein 4"/>
    <property type="match status" value="1"/>
</dbReference>
<dbReference type="PANTHER" id="PTHR24025:SF1">
    <property type="entry name" value="DESMOGLEIN-2"/>
    <property type="match status" value="1"/>
</dbReference>
<evidence type="ECO:0000313" key="18">
    <source>
        <dbReference type="Proteomes" id="UP000694580"/>
    </source>
</evidence>
<evidence type="ECO:0000256" key="7">
    <source>
        <dbReference type="ARBA" id="ARBA00022889"/>
    </source>
</evidence>
<evidence type="ECO:0000256" key="4">
    <source>
        <dbReference type="ARBA" id="ARBA00022723"/>
    </source>
</evidence>
<dbReference type="Pfam" id="PF01049">
    <property type="entry name" value="CADH_Y-type_LIR"/>
    <property type="match status" value="1"/>
</dbReference>
<dbReference type="PRINTS" id="PR00205">
    <property type="entry name" value="CADHERIN"/>
</dbReference>
<keyword evidence="18" id="KW-1185">Reference proteome</keyword>
<dbReference type="FunFam" id="2.60.40.60:FF:000011">
    <property type="entry name" value="Cadherin 1"/>
    <property type="match status" value="1"/>
</dbReference>
<dbReference type="Gene3D" id="4.10.900.10">
    <property type="entry name" value="TCF3-CBD (Catenin binding domain)"/>
    <property type="match status" value="1"/>
</dbReference>
<comment type="function">
    <text evidence="14">A component of desmosome cell-cell junctions which are required for positive regulation of cellular adhesion. Involved in the interaction of plaque proteins and intermediate filaments mediating cell-cell adhesion.</text>
</comment>
<dbReference type="PROSITE" id="PS00232">
    <property type="entry name" value="CADHERIN_1"/>
    <property type="match status" value="2"/>
</dbReference>
<feature type="domain" description="Cadherin" evidence="16">
    <location>
        <begin position="262"/>
        <end position="376"/>
    </location>
</feature>
<dbReference type="GO" id="GO:0007156">
    <property type="term" value="P:homophilic cell adhesion via plasma membrane adhesion molecules"/>
    <property type="evidence" value="ECO:0007669"/>
    <property type="project" value="InterPro"/>
</dbReference>
<evidence type="ECO:0000256" key="1">
    <source>
        <dbReference type="ARBA" id="ARBA00004568"/>
    </source>
</evidence>
<dbReference type="InterPro" id="IPR020894">
    <property type="entry name" value="Cadherin_CS"/>
</dbReference>
<evidence type="ECO:0000256" key="13">
    <source>
        <dbReference type="RuleBase" id="RU003318"/>
    </source>
</evidence>
<keyword evidence="7 13" id="KW-0130">Cell adhesion</keyword>
<reference evidence="17" key="2">
    <citation type="submission" date="2025-08" db="UniProtKB">
        <authorList>
            <consortium name="Ensembl"/>
        </authorList>
    </citation>
    <scope>IDENTIFICATION</scope>
</reference>
<dbReference type="PANTHER" id="PTHR24025">
    <property type="entry name" value="DESMOGLEIN FAMILY MEMBER"/>
    <property type="match status" value="1"/>
</dbReference>
<evidence type="ECO:0000256" key="15">
    <source>
        <dbReference type="SAM" id="Phobius"/>
    </source>
</evidence>
<evidence type="ECO:0000259" key="16">
    <source>
        <dbReference type="PROSITE" id="PS50268"/>
    </source>
</evidence>
<dbReference type="GO" id="GO:0030057">
    <property type="term" value="C:desmosome"/>
    <property type="evidence" value="ECO:0007669"/>
    <property type="project" value="UniProtKB-SubCell"/>
</dbReference>
<dbReference type="GO" id="GO:0005886">
    <property type="term" value="C:plasma membrane"/>
    <property type="evidence" value="ECO:0007669"/>
    <property type="project" value="UniProtKB-SubCell"/>
</dbReference>
<evidence type="ECO:0000313" key="17">
    <source>
        <dbReference type="Ensembl" id="ENSDCDP00010037297.1"/>
    </source>
</evidence>
<keyword evidence="9 15" id="KW-1133">Transmembrane helix</keyword>
<evidence type="ECO:0000256" key="5">
    <source>
        <dbReference type="ARBA" id="ARBA00022737"/>
    </source>
</evidence>
<dbReference type="GeneTree" id="ENSGT01030000234624"/>
<dbReference type="Gene3D" id="2.60.40.60">
    <property type="entry name" value="Cadherins"/>
    <property type="match status" value="5"/>
</dbReference>
<feature type="domain" description="Cadherin" evidence="16">
    <location>
        <begin position="157"/>
        <end position="261"/>
    </location>
</feature>
<dbReference type="Proteomes" id="UP000694580">
    <property type="component" value="Chromosome 4"/>
</dbReference>
<keyword evidence="3 13" id="KW-0812">Transmembrane</keyword>
<dbReference type="InterPro" id="IPR015919">
    <property type="entry name" value="Cadherin-like_sf"/>
</dbReference>
<evidence type="ECO:0000256" key="12">
    <source>
        <dbReference type="PROSITE-ProRule" id="PRU00043"/>
    </source>
</evidence>
<dbReference type="FunFam" id="2.60.40.60:FF:000068">
    <property type="entry name" value="Desmoglein 1"/>
    <property type="match status" value="1"/>
</dbReference>